<dbReference type="Proteomes" id="UP000825799">
    <property type="component" value="Chromosome"/>
</dbReference>
<sequence>MIFRKPLVAGIAVAALMLSPLSAFAQDATSTDAPAAEAPAEGNATEEVAAAVDDLASQNWLKVCDPLPDGQKACLMRQVILANGQFLGSFLLRDDPGQESRLLAVAAVPLGVLLPFGLTWQIDNSKPIRVPYMLCDQQSCSTQLVINEQYINSLKAGNKLTLTAKNRQNQDLAIEIDLAGFTATYDSDAALTFEQLQQQESGQNALEQVLQDRAEQLRQELSGEEGAAPAPENAPAEEAPAQ</sequence>
<organism evidence="3 4">
    <name type="scientific">Devosia salina</name>
    <dbReference type="NCBI Taxonomy" id="2860336"/>
    <lineage>
        <taxon>Bacteria</taxon>
        <taxon>Pseudomonadati</taxon>
        <taxon>Pseudomonadota</taxon>
        <taxon>Alphaproteobacteria</taxon>
        <taxon>Hyphomicrobiales</taxon>
        <taxon>Devosiaceae</taxon>
        <taxon>Devosia</taxon>
    </lineage>
</organism>
<feature type="compositionally biased region" description="Low complexity" evidence="1">
    <location>
        <begin position="224"/>
        <end position="242"/>
    </location>
</feature>
<feature type="region of interest" description="Disordered" evidence="1">
    <location>
        <begin position="202"/>
        <end position="242"/>
    </location>
</feature>
<gene>
    <name evidence="3" type="ORF">K1X15_09095</name>
</gene>
<proteinExistence type="predicted"/>
<keyword evidence="4" id="KW-1185">Reference proteome</keyword>
<dbReference type="InterPro" id="IPR038696">
    <property type="entry name" value="IalB_sf"/>
</dbReference>
<evidence type="ECO:0000256" key="1">
    <source>
        <dbReference type="SAM" id="MobiDB-lite"/>
    </source>
</evidence>
<name>A0ABX8WJ57_9HYPH</name>
<dbReference type="EMBL" id="CP080590">
    <property type="protein sequence ID" value="QYO78672.1"/>
    <property type="molecule type" value="Genomic_DNA"/>
</dbReference>
<dbReference type="RefSeq" id="WP_220307135.1">
    <property type="nucleotide sequence ID" value="NZ_CP080590.1"/>
</dbReference>
<protein>
    <submittedName>
        <fullName evidence="3">Invasion associated locus B family protein</fullName>
    </submittedName>
</protein>
<keyword evidence="2" id="KW-0732">Signal</keyword>
<dbReference type="Pfam" id="PF06776">
    <property type="entry name" value="IalB"/>
    <property type="match status" value="1"/>
</dbReference>
<evidence type="ECO:0000313" key="3">
    <source>
        <dbReference type="EMBL" id="QYO78672.1"/>
    </source>
</evidence>
<dbReference type="Gene3D" id="2.60.40.1880">
    <property type="entry name" value="Invasion associated locus B (IalB) protein"/>
    <property type="match status" value="1"/>
</dbReference>
<feature type="signal peptide" evidence="2">
    <location>
        <begin position="1"/>
        <end position="25"/>
    </location>
</feature>
<reference evidence="3 4" key="1">
    <citation type="submission" date="2021-08" db="EMBL/GenBank/DDBJ databases">
        <title>Devosia salina sp. nov., isolated from the South China Sea sediment.</title>
        <authorList>
            <person name="Zhou Z."/>
        </authorList>
    </citation>
    <scope>NUCLEOTIDE SEQUENCE [LARGE SCALE GENOMIC DNA]</scope>
    <source>
        <strain evidence="3 4">SCS-3</strain>
    </source>
</reference>
<accession>A0ABX8WJ57</accession>
<dbReference type="InterPro" id="IPR010642">
    <property type="entry name" value="Invasion_prot_B"/>
</dbReference>
<evidence type="ECO:0000313" key="4">
    <source>
        <dbReference type="Proteomes" id="UP000825799"/>
    </source>
</evidence>
<feature type="chain" id="PRO_5045423918" evidence="2">
    <location>
        <begin position="26"/>
        <end position="242"/>
    </location>
</feature>
<evidence type="ECO:0000256" key="2">
    <source>
        <dbReference type="SAM" id="SignalP"/>
    </source>
</evidence>